<comment type="cofactor">
    <cofactor evidence="1">
        <name>FAD</name>
        <dbReference type="ChEBI" id="CHEBI:57692"/>
    </cofactor>
</comment>
<evidence type="ECO:0000259" key="6">
    <source>
        <dbReference type="Pfam" id="PF00732"/>
    </source>
</evidence>
<evidence type="ECO:0000256" key="1">
    <source>
        <dbReference type="ARBA" id="ARBA00001974"/>
    </source>
</evidence>
<comment type="similarity">
    <text evidence="2">Belongs to the GMC oxidoreductase family.</text>
</comment>
<dbReference type="InterPro" id="IPR000172">
    <property type="entry name" value="GMC_OxRdtase_N"/>
</dbReference>
<dbReference type="SUPFAM" id="SSF54373">
    <property type="entry name" value="FAD-linked reductases, C-terminal domain"/>
    <property type="match status" value="1"/>
</dbReference>
<gene>
    <name evidence="8" type="ORF">GCM10023091_26680</name>
</gene>
<dbReference type="SUPFAM" id="SSF51905">
    <property type="entry name" value="FAD/NAD(P)-binding domain"/>
    <property type="match status" value="1"/>
</dbReference>
<evidence type="ECO:0000313" key="8">
    <source>
        <dbReference type="EMBL" id="GAA4441426.1"/>
    </source>
</evidence>
<proteinExistence type="inferred from homology"/>
<keyword evidence="5" id="KW-0560">Oxidoreductase</keyword>
<evidence type="ECO:0000313" key="9">
    <source>
        <dbReference type="Proteomes" id="UP001501508"/>
    </source>
</evidence>
<feature type="domain" description="Glucose-methanol-choline oxidoreductase C-terminal" evidence="7">
    <location>
        <begin position="431"/>
        <end position="547"/>
    </location>
</feature>
<keyword evidence="9" id="KW-1185">Reference proteome</keyword>
<dbReference type="Pfam" id="PF00732">
    <property type="entry name" value="GMC_oxred_N"/>
    <property type="match status" value="1"/>
</dbReference>
<name>A0ABP8M1Z3_9BACT</name>
<comment type="caution">
    <text evidence="8">The sequence shown here is derived from an EMBL/GenBank/DDBJ whole genome shotgun (WGS) entry which is preliminary data.</text>
</comment>
<dbReference type="Gene3D" id="3.50.50.60">
    <property type="entry name" value="FAD/NAD(P)-binding domain"/>
    <property type="match status" value="2"/>
</dbReference>
<reference evidence="9" key="1">
    <citation type="journal article" date="2019" name="Int. J. Syst. Evol. Microbiol.">
        <title>The Global Catalogue of Microorganisms (GCM) 10K type strain sequencing project: providing services to taxonomists for standard genome sequencing and annotation.</title>
        <authorList>
            <consortium name="The Broad Institute Genomics Platform"/>
            <consortium name="The Broad Institute Genome Sequencing Center for Infectious Disease"/>
            <person name="Wu L."/>
            <person name="Ma J."/>
        </authorList>
    </citation>
    <scope>NUCLEOTIDE SEQUENCE [LARGE SCALE GENOMIC DNA]</scope>
    <source>
        <strain evidence="9">JCM 31920</strain>
    </source>
</reference>
<dbReference type="PANTHER" id="PTHR42784">
    <property type="entry name" value="PYRANOSE 2-OXIDASE"/>
    <property type="match status" value="1"/>
</dbReference>
<dbReference type="Pfam" id="PF05199">
    <property type="entry name" value="GMC_oxred_C"/>
    <property type="match status" value="1"/>
</dbReference>
<evidence type="ECO:0000259" key="7">
    <source>
        <dbReference type="Pfam" id="PF05199"/>
    </source>
</evidence>
<accession>A0ABP8M1Z3</accession>
<dbReference type="InterPro" id="IPR007867">
    <property type="entry name" value="GMC_OxRtase_C"/>
</dbReference>
<sequence length="565" mass="63215">MTPLNLHSKNTYDAIVVGTGISGGWAAKELCEKGMKTLVLERGRNVKHIEDYDDMKAPWELPHRGRKTQDDIRRSPIQSGVYNFHETSKRFFVNDHDQPYEQVKPFEWARGYQVGGRSLLWGRQCYRRSDVDFEANAKDGFGVDWPIRYKDIAPWYDYVEPFVGISGSLEGLPHLPDGKFQPPMPMNCLESYVSERVKKGFNGERLIIHGRTANLTRQIGTRGPCQYRAKCESGCSYGGYFSSVSATIPAAAATGNMTLRPFSVVKEVIYDKEKRKAVGVRVVDSETLEEYEYFAKVIFLNASALNTTLILLNSVSDAFPEGLGNGSGQIGHNLMDMPYGMGASGSFDGFQDKYTFGNRPTGIFVPRFRNINEKTKTDKFLRGYTYQGGAGRGRIGWADGVGMQLKQRLTEAGGWSMAITAWGEHLPYFDNKATLSKTRKDKFGMPVLEIDCEFRENEEKLIEDAMTSAAEILEMGGLKNITTYNWKKIPGSCIHETGTARMGKDPKTSVLNKWNQMHEVKNVFITDGSAMASSSCIPGPSVTYMALTARAVDYAVKEMRKGNIR</sequence>
<evidence type="ECO:0000256" key="4">
    <source>
        <dbReference type="ARBA" id="ARBA00022827"/>
    </source>
</evidence>
<dbReference type="RefSeq" id="WP_345029921.1">
    <property type="nucleotide sequence ID" value="NZ_BAABEY010000025.1"/>
</dbReference>
<evidence type="ECO:0000256" key="3">
    <source>
        <dbReference type="ARBA" id="ARBA00022630"/>
    </source>
</evidence>
<evidence type="ECO:0000256" key="2">
    <source>
        <dbReference type="ARBA" id="ARBA00010790"/>
    </source>
</evidence>
<protein>
    <submittedName>
        <fullName evidence="8">GMC family oxidoreductase</fullName>
    </submittedName>
</protein>
<dbReference type="PANTHER" id="PTHR42784:SF1">
    <property type="entry name" value="PYRANOSE 2-OXIDASE"/>
    <property type="match status" value="1"/>
</dbReference>
<keyword evidence="3" id="KW-0285">Flavoprotein</keyword>
<dbReference type="InterPro" id="IPR036188">
    <property type="entry name" value="FAD/NAD-bd_sf"/>
</dbReference>
<feature type="domain" description="Glucose-methanol-choline oxidoreductase N-terminal" evidence="6">
    <location>
        <begin position="37"/>
        <end position="337"/>
    </location>
</feature>
<organism evidence="8 9">
    <name type="scientific">Ravibacter arvi</name>
    <dbReference type="NCBI Taxonomy" id="2051041"/>
    <lineage>
        <taxon>Bacteria</taxon>
        <taxon>Pseudomonadati</taxon>
        <taxon>Bacteroidota</taxon>
        <taxon>Cytophagia</taxon>
        <taxon>Cytophagales</taxon>
        <taxon>Spirosomataceae</taxon>
        <taxon>Ravibacter</taxon>
    </lineage>
</organism>
<dbReference type="Proteomes" id="UP001501508">
    <property type="component" value="Unassembled WGS sequence"/>
</dbReference>
<dbReference type="EMBL" id="BAABEY010000025">
    <property type="protein sequence ID" value="GAA4441426.1"/>
    <property type="molecule type" value="Genomic_DNA"/>
</dbReference>
<keyword evidence="4" id="KW-0274">FAD</keyword>
<evidence type="ECO:0000256" key="5">
    <source>
        <dbReference type="ARBA" id="ARBA00023002"/>
    </source>
</evidence>
<dbReference type="InterPro" id="IPR051473">
    <property type="entry name" value="P2Ox-like"/>
</dbReference>